<evidence type="ECO:0000313" key="2">
    <source>
        <dbReference type="EMBL" id="MBB5057490.1"/>
    </source>
</evidence>
<name>A0A7W7ZCP3_9BACT</name>
<organism evidence="2 3">
    <name type="scientific">Granulicella aggregans</name>
    <dbReference type="NCBI Taxonomy" id="474949"/>
    <lineage>
        <taxon>Bacteria</taxon>
        <taxon>Pseudomonadati</taxon>
        <taxon>Acidobacteriota</taxon>
        <taxon>Terriglobia</taxon>
        <taxon>Terriglobales</taxon>
        <taxon>Acidobacteriaceae</taxon>
        <taxon>Granulicella</taxon>
    </lineage>
</organism>
<sequence>MRPKGRLALRLPLLILHIFGGSISLIAGTVAMIARKGERVHRLSGDVFTAAMLTLATSGFLLALLKSQISNVIAAVLTFYLIASAWVAGRRRDGTGPIDCAGLVICLVAAAGVLTLGVRGIMSGRGTDNGAPAAMSFIFGGILLIAAAGDARMLVRGGISGRPRIVRHLWRMCVGLFIATGSFFLGQPQVFPPALRGSIYLIIPALLPVPLMLFWLVRVRTKGAYRLQPQTALVPSAGLKKIALESRETSG</sequence>
<feature type="transmembrane region" description="Helical" evidence="1">
    <location>
        <begin position="100"/>
        <end position="118"/>
    </location>
</feature>
<dbReference type="Pfam" id="PF10067">
    <property type="entry name" value="DUF2306"/>
    <property type="match status" value="1"/>
</dbReference>
<comment type="caution">
    <text evidence="2">The sequence shown here is derived from an EMBL/GenBank/DDBJ whole genome shotgun (WGS) entry which is preliminary data.</text>
</comment>
<feature type="transmembrane region" description="Helical" evidence="1">
    <location>
        <begin position="169"/>
        <end position="186"/>
    </location>
</feature>
<keyword evidence="3" id="KW-1185">Reference proteome</keyword>
<accession>A0A7W7ZCP3</accession>
<feature type="transmembrane region" description="Helical" evidence="1">
    <location>
        <begin position="198"/>
        <end position="217"/>
    </location>
</feature>
<dbReference type="RefSeq" id="WP_184216460.1">
    <property type="nucleotide sequence ID" value="NZ_JACHIP010000003.1"/>
</dbReference>
<feature type="transmembrane region" description="Helical" evidence="1">
    <location>
        <begin position="12"/>
        <end position="34"/>
    </location>
</feature>
<dbReference type="AlphaFoldDB" id="A0A7W7ZCP3"/>
<proteinExistence type="predicted"/>
<feature type="transmembrane region" description="Helical" evidence="1">
    <location>
        <begin position="71"/>
        <end position="88"/>
    </location>
</feature>
<keyword evidence="1" id="KW-0472">Membrane</keyword>
<dbReference type="Proteomes" id="UP000540989">
    <property type="component" value="Unassembled WGS sequence"/>
</dbReference>
<evidence type="ECO:0000313" key="3">
    <source>
        <dbReference type="Proteomes" id="UP000540989"/>
    </source>
</evidence>
<dbReference type="EMBL" id="JACHIP010000003">
    <property type="protein sequence ID" value="MBB5057490.1"/>
    <property type="molecule type" value="Genomic_DNA"/>
</dbReference>
<feature type="transmembrane region" description="Helical" evidence="1">
    <location>
        <begin position="46"/>
        <end position="65"/>
    </location>
</feature>
<evidence type="ECO:0000256" key="1">
    <source>
        <dbReference type="SAM" id="Phobius"/>
    </source>
</evidence>
<protein>
    <submittedName>
        <fullName evidence="2">Putative membrane protein</fullName>
    </submittedName>
</protein>
<feature type="transmembrane region" description="Helical" evidence="1">
    <location>
        <begin position="130"/>
        <end position="148"/>
    </location>
</feature>
<reference evidence="2 3" key="1">
    <citation type="submission" date="2020-08" db="EMBL/GenBank/DDBJ databases">
        <title>Genomic Encyclopedia of Type Strains, Phase IV (KMG-V): Genome sequencing to study the core and pangenomes of soil and plant-associated prokaryotes.</title>
        <authorList>
            <person name="Whitman W."/>
        </authorList>
    </citation>
    <scope>NUCLEOTIDE SEQUENCE [LARGE SCALE GENOMIC DNA]</scope>
    <source>
        <strain evidence="2 3">M8UP14</strain>
    </source>
</reference>
<gene>
    <name evidence="2" type="ORF">HDF16_002196</name>
</gene>
<keyword evidence="1" id="KW-0812">Transmembrane</keyword>
<dbReference type="InterPro" id="IPR018750">
    <property type="entry name" value="DUF2306_membrane"/>
</dbReference>
<keyword evidence="1" id="KW-1133">Transmembrane helix</keyword>